<keyword evidence="2" id="KW-1185">Reference proteome</keyword>
<accession>A0ACB9RLM6</accession>
<gene>
    <name evidence="1" type="ORF">MLD38_005683</name>
</gene>
<organism evidence="1 2">
    <name type="scientific">Melastoma candidum</name>
    <dbReference type="NCBI Taxonomy" id="119954"/>
    <lineage>
        <taxon>Eukaryota</taxon>
        <taxon>Viridiplantae</taxon>
        <taxon>Streptophyta</taxon>
        <taxon>Embryophyta</taxon>
        <taxon>Tracheophyta</taxon>
        <taxon>Spermatophyta</taxon>
        <taxon>Magnoliopsida</taxon>
        <taxon>eudicotyledons</taxon>
        <taxon>Gunneridae</taxon>
        <taxon>Pentapetalae</taxon>
        <taxon>rosids</taxon>
        <taxon>malvids</taxon>
        <taxon>Myrtales</taxon>
        <taxon>Melastomataceae</taxon>
        <taxon>Melastomatoideae</taxon>
        <taxon>Melastomateae</taxon>
        <taxon>Melastoma</taxon>
    </lineage>
</organism>
<dbReference type="EMBL" id="CM042882">
    <property type="protein sequence ID" value="KAI4379373.1"/>
    <property type="molecule type" value="Genomic_DNA"/>
</dbReference>
<reference evidence="2" key="1">
    <citation type="journal article" date="2023" name="Front. Plant Sci.">
        <title>Chromosomal-level genome assembly of Melastoma candidum provides insights into trichome evolution.</title>
        <authorList>
            <person name="Zhong Y."/>
            <person name="Wu W."/>
            <person name="Sun C."/>
            <person name="Zou P."/>
            <person name="Liu Y."/>
            <person name="Dai S."/>
            <person name="Zhou R."/>
        </authorList>
    </citation>
    <scope>NUCLEOTIDE SEQUENCE [LARGE SCALE GENOMIC DNA]</scope>
</reference>
<proteinExistence type="predicted"/>
<name>A0ACB9RLM6_9MYRT</name>
<evidence type="ECO:0000313" key="1">
    <source>
        <dbReference type="EMBL" id="KAI4379373.1"/>
    </source>
</evidence>
<dbReference type="Proteomes" id="UP001057402">
    <property type="component" value="Chromosome 3"/>
</dbReference>
<comment type="caution">
    <text evidence="1">The sequence shown here is derived from an EMBL/GenBank/DDBJ whole genome shotgun (WGS) entry which is preliminary data.</text>
</comment>
<evidence type="ECO:0000313" key="2">
    <source>
        <dbReference type="Proteomes" id="UP001057402"/>
    </source>
</evidence>
<protein>
    <submittedName>
        <fullName evidence="1">Uncharacterized protein</fullName>
    </submittedName>
</protein>
<sequence length="191" mass="21515">MREELPTEVDELLEAGHKARRIHRGRGQGHLCSLPWHRKQASLKNTPSKSKTHDNNVRVLFRWSVIASKLPGRTDNDIKNYWKTKLKKKLKESLGCNLSTPEVEKPDCDHPTKSSPNSYGNPFQPAEDELLSSLGKDVNPEMFSASVLATDSDFDGPNIVSNDFESAFWEEEGAFLDFGGRAFFGDFGYLD</sequence>